<evidence type="ECO:0000313" key="1">
    <source>
        <dbReference type="EMBL" id="QQY96026.1"/>
    </source>
</evidence>
<sequence>MDPSKYYLFIPNKGTTKITAGGNSYEGVAKFTGQSAISYTIKQDYRGKVAGSTVGNGHIVKRTWSHSILTTLAK</sequence>
<dbReference type="Proteomes" id="UP000501374">
    <property type="component" value="Chromosome"/>
</dbReference>
<name>A0A7U1GDQ4_BACTU</name>
<protein>
    <submittedName>
        <fullName evidence="1">Uncharacterized protein</fullName>
    </submittedName>
</protein>
<organism evidence="1">
    <name type="scientific">Bacillus thuringiensis serovar andalousiensis</name>
    <dbReference type="NCBI Taxonomy" id="257985"/>
    <lineage>
        <taxon>Bacteria</taxon>
        <taxon>Bacillati</taxon>
        <taxon>Bacillota</taxon>
        <taxon>Bacilli</taxon>
        <taxon>Bacillales</taxon>
        <taxon>Bacillaceae</taxon>
        <taxon>Bacillus</taxon>
        <taxon>Bacillus cereus group</taxon>
    </lineage>
</organism>
<accession>A0A7U1GDQ4</accession>
<dbReference type="AlphaFoldDB" id="A0A7U1GDQ4"/>
<dbReference type="RefSeq" id="WP_203106519.1">
    <property type="nucleotide sequence ID" value="NZ_CP035727.2"/>
</dbReference>
<proteinExistence type="predicted"/>
<feature type="non-terminal residue" evidence="1">
    <location>
        <position position="74"/>
    </location>
</feature>
<reference evidence="1" key="1">
    <citation type="submission" date="2020-12" db="EMBL/GenBank/DDBJ databases">
        <title>Identification and Characterization of Andalusicin N terminally Dimethylated Class III Lantibiotic from Bacillus thuringiensis sv. andalusiensis.</title>
        <authorList>
            <person name="Grigoreva A."/>
            <person name="Andreeva J."/>
            <person name="Serebryakova M."/>
            <person name="Garcia A.H."/>
            <person name="Slonova D."/>
            <person name="Nair S.K."/>
            <person name="Lippens G."/>
            <person name="Severinov K."/>
            <person name="Dubiley S."/>
        </authorList>
    </citation>
    <scope>NUCLEOTIDE SEQUENCE</scope>
    <source>
        <strain evidence="1">NRRL B-23139</strain>
    </source>
</reference>
<gene>
    <name evidence="1" type="ORF">EVG22_32560</name>
</gene>
<dbReference type="EMBL" id="CP035727">
    <property type="protein sequence ID" value="QQY96026.1"/>
    <property type="molecule type" value="Genomic_DNA"/>
</dbReference>